<reference evidence="1" key="1">
    <citation type="submission" date="2025-08" db="UniProtKB">
        <authorList>
            <consortium name="Ensembl"/>
        </authorList>
    </citation>
    <scope>IDENTIFICATION</scope>
</reference>
<evidence type="ECO:0000313" key="1">
    <source>
        <dbReference type="Ensembl" id="ENSOSIP00000004692.1"/>
    </source>
</evidence>
<reference evidence="1" key="2">
    <citation type="submission" date="2025-09" db="UniProtKB">
        <authorList>
            <consortium name="Ensembl"/>
        </authorList>
    </citation>
    <scope>IDENTIFICATION</scope>
</reference>
<sequence>MYFLAAAEVHLFNFSGIFLSELSPSVTSSCCRFWSVLASLTGFFSLVSSQKWFKWRNAYWRKAEGLPAEAGSVLD</sequence>
<dbReference type="Proteomes" id="UP000694383">
    <property type="component" value="Unplaced"/>
</dbReference>
<name>A0A8C7WXR8_9TELE</name>
<dbReference type="Ensembl" id="ENSOSIT00000005022.1">
    <property type="protein sequence ID" value="ENSOSIP00000004692.1"/>
    <property type="gene ID" value="ENSOSIG00000003210.1"/>
</dbReference>
<evidence type="ECO:0000313" key="2">
    <source>
        <dbReference type="Proteomes" id="UP000694383"/>
    </source>
</evidence>
<accession>A0A8C7WXR8</accession>
<organism evidence="1 2">
    <name type="scientific">Oryzias sinensis</name>
    <name type="common">Chinese medaka</name>
    <dbReference type="NCBI Taxonomy" id="183150"/>
    <lineage>
        <taxon>Eukaryota</taxon>
        <taxon>Metazoa</taxon>
        <taxon>Chordata</taxon>
        <taxon>Craniata</taxon>
        <taxon>Vertebrata</taxon>
        <taxon>Euteleostomi</taxon>
        <taxon>Actinopterygii</taxon>
        <taxon>Neopterygii</taxon>
        <taxon>Teleostei</taxon>
        <taxon>Neoteleostei</taxon>
        <taxon>Acanthomorphata</taxon>
        <taxon>Ovalentaria</taxon>
        <taxon>Atherinomorphae</taxon>
        <taxon>Beloniformes</taxon>
        <taxon>Adrianichthyidae</taxon>
        <taxon>Oryziinae</taxon>
        <taxon>Oryzias</taxon>
    </lineage>
</organism>
<proteinExistence type="predicted"/>
<dbReference type="AlphaFoldDB" id="A0A8C7WXR8"/>
<protein>
    <submittedName>
        <fullName evidence="1">Uncharacterized protein</fullName>
    </submittedName>
</protein>
<keyword evidence="2" id="KW-1185">Reference proteome</keyword>